<accession>A0ABS4Z8P9</accession>
<dbReference type="EMBL" id="JAGIOB010000001">
    <property type="protein sequence ID" value="MBP2417087.1"/>
    <property type="molecule type" value="Genomic_DNA"/>
</dbReference>
<gene>
    <name evidence="2" type="ORF">JOF54_002009</name>
</gene>
<sequence length="71" mass="7021">MSNWFKDKIDAVTGSDDDGEGSGGGQVSSGPNSFENSETSVGGADSVPGTPDATPSADLGEKDVERADGAS</sequence>
<feature type="region of interest" description="Disordered" evidence="1">
    <location>
        <begin position="1"/>
        <end position="71"/>
    </location>
</feature>
<reference evidence="2 3" key="1">
    <citation type="submission" date="2021-03" db="EMBL/GenBank/DDBJ databases">
        <title>Sequencing the genomes of 1000 actinobacteria strains.</title>
        <authorList>
            <person name="Klenk H.-P."/>
        </authorList>
    </citation>
    <scope>NUCLEOTIDE SEQUENCE [LARGE SCALE GENOMIC DNA]</scope>
    <source>
        <strain evidence="2 3">DSM 12936</strain>
    </source>
</reference>
<evidence type="ECO:0000313" key="2">
    <source>
        <dbReference type="EMBL" id="MBP2417087.1"/>
    </source>
</evidence>
<feature type="compositionally biased region" description="Basic and acidic residues" evidence="1">
    <location>
        <begin position="1"/>
        <end position="10"/>
    </location>
</feature>
<feature type="compositionally biased region" description="Basic and acidic residues" evidence="1">
    <location>
        <begin position="59"/>
        <end position="71"/>
    </location>
</feature>
<comment type="caution">
    <text evidence="2">The sequence shown here is derived from an EMBL/GenBank/DDBJ whole genome shotgun (WGS) entry which is preliminary data.</text>
</comment>
<dbReference type="Proteomes" id="UP000758168">
    <property type="component" value="Unassembled WGS sequence"/>
</dbReference>
<proteinExistence type="predicted"/>
<evidence type="ECO:0000256" key="1">
    <source>
        <dbReference type="SAM" id="MobiDB-lite"/>
    </source>
</evidence>
<evidence type="ECO:0000313" key="3">
    <source>
        <dbReference type="Proteomes" id="UP000758168"/>
    </source>
</evidence>
<name>A0ABS4Z8P9_9ACTN</name>
<organism evidence="2 3">
    <name type="scientific">Microlunatus capsulatus</name>
    <dbReference type="NCBI Taxonomy" id="99117"/>
    <lineage>
        <taxon>Bacteria</taxon>
        <taxon>Bacillati</taxon>
        <taxon>Actinomycetota</taxon>
        <taxon>Actinomycetes</taxon>
        <taxon>Propionibacteriales</taxon>
        <taxon>Propionibacteriaceae</taxon>
        <taxon>Microlunatus</taxon>
    </lineage>
</organism>
<feature type="compositionally biased region" description="Polar residues" evidence="1">
    <location>
        <begin position="31"/>
        <end position="40"/>
    </location>
</feature>
<dbReference type="RefSeq" id="WP_210055284.1">
    <property type="nucleotide sequence ID" value="NZ_BAAAMH010000004.1"/>
</dbReference>
<keyword evidence="3" id="KW-1185">Reference proteome</keyword>
<protein>
    <submittedName>
        <fullName evidence="2">Uncharacterized protein</fullName>
    </submittedName>
</protein>